<accession>A0A2W4CL92</accession>
<comment type="caution">
    <text evidence="4">The sequence shown here is derived from an EMBL/GenBank/DDBJ whole genome shotgun (WGS) entry which is preliminary data.</text>
</comment>
<dbReference type="SUPFAM" id="SSF51735">
    <property type="entry name" value="NAD(P)-binding Rossmann-fold domains"/>
    <property type="match status" value="1"/>
</dbReference>
<gene>
    <name evidence="4" type="ORF">CPY51_12530</name>
</gene>
<keyword evidence="2" id="KW-0560">Oxidoreductase</keyword>
<dbReference type="OrthoDB" id="109589at2"/>
<protein>
    <recommendedName>
        <fullName evidence="3">Probable oxidoreductase</fullName>
    </recommendedName>
</protein>
<dbReference type="NCBIfam" id="NF004845">
    <property type="entry name" value="PRK06196.1"/>
    <property type="match status" value="1"/>
</dbReference>
<dbReference type="RefSeq" id="WP_111160557.1">
    <property type="nucleotide sequence ID" value="NZ_PCDP01000035.1"/>
</dbReference>
<dbReference type="PANTHER" id="PTHR24320">
    <property type="entry name" value="RETINOL DEHYDROGENASE"/>
    <property type="match status" value="1"/>
</dbReference>
<evidence type="ECO:0000256" key="3">
    <source>
        <dbReference type="ARBA" id="ARBA00071493"/>
    </source>
</evidence>
<keyword evidence="5" id="KW-1185">Reference proteome</keyword>
<comment type="similarity">
    <text evidence="1">Belongs to the short-chain dehydrogenases/reductases (SDR) family.</text>
</comment>
<evidence type="ECO:0000256" key="2">
    <source>
        <dbReference type="ARBA" id="ARBA00023002"/>
    </source>
</evidence>
<evidence type="ECO:0000313" key="5">
    <source>
        <dbReference type="Proteomes" id="UP000248925"/>
    </source>
</evidence>
<dbReference type="PRINTS" id="PR00081">
    <property type="entry name" value="GDHRDH"/>
</dbReference>
<organism evidence="4 5">
    <name type="scientific">Rhizobium tubonense</name>
    <dbReference type="NCBI Taxonomy" id="484088"/>
    <lineage>
        <taxon>Bacteria</taxon>
        <taxon>Pseudomonadati</taxon>
        <taxon>Pseudomonadota</taxon>
        <taxon>Alphaproteobacteria</taxon>
        <taxon>Hyphomicrobiales</taxon>
        <taxon>Rhizobiaceae</taxon>
        <taxon>Rhizobium/Agrobacterium group</taxon>
        <taxon>Rhizobium</taxon>
    </lineage>
</organism>
<evidence type="ECO:0000256" key="1">
    <source>
        <dbReference type="ARBA" id="ARBA00006484"/>
    </source>
</evidence>
<proteinExistence type="inferred from homology"/>
<dbReference type="PANTHER" id="PTHR24320:SF148">
    <property type="entry name" value="NAD(P)-BINDING ROSSMANN-FOLD SUPERFAMILY PROTEIN"/>
    <property type="match status" value="1"/>
</dbReference>
<evidence type="ECO:0000313" key="4">
    <source>
        <dbReference type="EMBL" id="PZM13707.1"/>
    </source>
</evidence>
<dbReference type="InterPro" id="IPR036291">
    <property type="entry name" value="NAD(P)-bd_dom_sf"/>
</dbReference>
<dbReference type="Gene3D" id="3.40.50.720">
    <property type="entry name" value="NAD(P)-binding Rossmann-like Domain"/>
    <property type="match status" value="1"/>
</dbReference>
<dbReference type="FunFam" id="3.40.50.720:FF:000594">
    <property type="entry name" value="Short-chain oxidoreductase"/>
    <property type="match status" value="1"/>
</dbReference>
<sequence length="336" mass="36096">MSTLQQPLGSGFNAASTAEDVIDGIDLTGKFAIVTGGYSGLGRETARVLRSAGATVIVPARDRERAARALQGIDVEVETMDLLDPASIDAFAERFLATGRPLHMLVNSAGIMACPLARDARGYESQFATNHLGHFQLVSRLWPALLKANGARVVSVSSWGHHYSPVIFDDPNFERRDYDRWAGYGQSKTANILFALALDHRGKSEGVRAFSVHPGSIVGTGLEKHLSTEELRKAGVIDENGKPILDPSRNLKTIPQGAATSVWCATSPQLDGIGGVYCENVDIASLEPLDQKTGWKIGDATRRSGVMSYAVDPDAAERLWRLSETLLLPGDKSAVG</sequence>
<name>A0A2W4CL92_9HYPH</name>
<dbReference type="GO" id="GO:0016491">
    <property type="term" value="F:oxidoreductase activity"/>
    <property type="evidence" value="ECO:0007669"/>
    <property type="project" value="UniProtKB-KW"/>
</dbReference>
<dbReference type="Proteomes" id="UP000248925">
    <property type="component" value="Unassembled WGS sequence"/>
</dbReference>
<dbReference type="AlphaFoldDB" id="A0A2W4CL92"/>
<reference evidence="4 5" key="1">
    <citation type="journal article" date="2018" name="Sci. Rep.">
        <title>Rhizobium tumorigenes sp. nov., a novel plant tumorigenic bacterium isolated from cane gall tumors on thornless blackberry.</title>
        <authorList>
            <person name="Kuzmanovi N."/>
            <person name="Smalla K."/>
            <person name="Gronow S."/>
            <person name="PuBawska J."/>
        </authorList>
    </citation>
    <scope>NUCLEOTIDE SEQUENCE [LARGE SCALE GENOMIC DNA]</scope>
    <source>
        <strain evidence="4 5">CCBAU 85046</strain>
    </source>
</reference>
<dbReference type="InterPro" id="IPR002347">
    <property type="entry name" value="SDR_fam"/>
</dbReference>
<dbReference type="EMBL" id="PCDP01000035">
    <property type="protein sequence ID" value="PZM13707.1"/>
    <property type="molecule type" value="Genomic_DNA"/>
</dbReference>
<dbReference type="Pfam" id="PF00106">
    <property type="entry name" value="adh_short"/>
    <property type="match status" value="1"/>
</dbReference>